<dbReference type="InterPro" id="IPR016024">
    <property type="entry name" value="ARM-type_fold"/>
</dbReference>
<dbReference type="GO" id="GO:0005634">
    <property type="term" value="C:nucleus"/>
    <property type="evidence" value="ECO:0007669"/>
    <property type="project" value="EnsemblFungi"/>
</dbReference>
<comment type="subcellular location">
    <subcellularLocation>
        <location evidence="1">Cytoplasm</location>
    </subcellularLocation>
</comment>
<dbReference type="GO" id="GO:0042030">
    <property type="term" value="F:ATPase inhibitor activity"/>
    <property type="evidence" value="ECO:0007669"/>
    <property type="project" value="EnsemblFungi"/>
</dbReference>
<dbReference type="STRING" id="675824.A0A1E3Q4Q8"/>
<name>A0A1E3Q4Q8_LIPST</name>
<organism evidence="7 8">
    <name type="scientific">Lipomyces starkeyi NRRL Y-11557</name>
    <dbReference type="NCBI Taxonomy" id="675824"/>
    <lineage>
        <taxon>Eukaryota</taxon>
        <taxon>Fungi</taxon>
        <taxon>Dikarya</taxon>
        <taxon>Ascomycota</taxon>
        <taxon>Saccharomycotina</taxon>
        <taxon>Lipomycetes</taxon>
        <taxon>Lipomycetales</taxon>
        <taxon>Lipomycetaceae</taxon>
        <taxon>Lipomyces</taxon>
    </lineage>
</organism>
<evidence type="ECO:0000256" key="3">
    <source>
        <dbReference type="ARBA" id="ARBA00022737"/>
    </source>
</evidence>
<keyword evidence="8" id="KW-1185">Reference proteome</keyword>
<dbReference type="EMBL" id="KV454295">
    <property type="protein sequence ID" value="ODQ72673.1"/>
    <property type="molecule type" value="Genomic_DNA"/>
</dbReference>
<keyword evidence="3" id="KW-0677">Repeat</keyword>
<feature type="domain" description="Proteasome component Ecm29 N-terminal" evidence="5">
    <location>
        <begin position="9"/>
        <end position="496"/>
    </location>
</feature>
<evidence type="ECO:0000256" key="1">
    <source>
        <dbReference type="ARBA" id="ARBA00004496"/>
    </source>
</evidence>
<dbReference type="GO" id="GO:0036503">
    <property type="term" value="P:ERAD pathway"/>
    <property type="evidence" value="ECO:0007669"/>
    <property type="project" value="TreeGrafter"/>
</dbReference>
<evidence type="ECO:0000256" key="4">
    <source>
        <dbReference type="ARBA" id="ARBA00022942"/>
    </source>
</evidence>
<dbReference type="Pfam" id="PF13001">
    <property type="entry name" value="ECM29_N"/>
    <property type="match status" value="1"/>
</dbReference>
<dbReference type="Pfam" id="PF24492">
    <property type="entry name" value="HEAT_ECM29"/>
    <property type="match status" value="1"/>
</dbReference>
<dbReference type="SUPFAM" id="SSF48371">
    <property type="entry name" value="ARM repeat"/>
    <property type="match status" value="3"/>
</dbReference>
<dbReference type="InterPro" id="IPR011989">
    <property type="entry name" value="ARM-like"/>
</dbReference>
<keyword evidence="2" id="KW-0963">Cytoplasm</keyword>
<dbReference type="GO" id="GO:0043248">
    <property type="term" value="P:proteasome assembly"/>
    <property type="evidence" value="ECO:0007669"/>
    <property type="project" value="EnsemblFungi"/>
</dbReference>
<evidence type="ECO:0000313" key="7">
    <source>
        <dbReference type="EMBL" id="ODQ72673.1"/>
    </source>
</evidence>
<keyword evidence="4" id="KW-0647">Proteasome</keyword>
<accession>A0A1E3Q4Q8</accession>
<protein>
    <recommendedName>
        <fullName evidence="9">ARM repeat-containing protein</fullName>
    </recommendedName>
</protein>
<proteinExistence type="predicted"/>
<sequence>MASAELALVNKVEMRIALANTDEKLESLLKVYLAPLLLKLASPHEEVRNKVVSICNHINTRIKSNAISLPAESLLAQFRNPNVESDSILMRNFCLMYIQIAVDRFTPEQQNDILPQVIEGISSYERPFQKSLFAIVLKLLPQWNAPERGSQGEDSLRVNFGFDKSEADSQFLSKHFTAVMLLNLSVFSTAVQMTALCCPGLSPSEFEFITSNSKETIAPAQLMQMKRAIFKFIAGAFTDYEKFWPCLAGSQDNVSEIYGSAEDILRKITIDYEREEIVSGLYELFLGKDGAPPVTARFRTRILQLLSKSSRAANSVPQMVQVIEAGIRSDFPKLRMAAIEFVHWTAKIASTDILVPIAANIAKNLQSWIKTSGWPIARTTNVQERTLRGFAYEAIGSLAKRVPDIISHNLDVIVFLFSSLKDEHPDMRNSVLASLSSLIPVLNQFDQDTLQKLRELLLKQMNLGPEYPNCQYLALRYCISALPFSDPAARYICILGLDPTNRADIVAEAKKGMHPYWFRKIHRPEYKIGAEDFNSPEYAFPEFADMISFLIDSWSAKLEPGASFVQDLQPQELISSLKFLRQILVMKAFESNHKISIIDEGWDFKLDEAVALDDGARTNVVELLAKWWDRDSPLFKLMKLAFDGFATQRPGMLPAGEIWLELLSLGSVELVGWWSLVSVIGYPLLESLLFSHNTETRFLTAHALGILASATSEGNVNELARKLVHNSSEDAASLPQAHGSIVSLGYILSRLNLRGHLSAIPGHLIEQFFQILVKTLEKPALTPLRDASIAAISQLGAYEVLSTCSSDSVARTGELLLQIVKQTNSERALLAFANLSLSLSDTEARLKAADSIYALHDSKQIEFLFSSGEALSIVAAGWGSTALKRSLDIQGLQLVLDRASILDGVLDKVLELCKSTKPSLKKASCIWLLSLLQFCGHLQPLTNRLKLIHFAFLGFLGDRDDIVQESASRGLSLVYEKGDTNLKDDLVRSLVQSFTSDTRNPATASRISTETQLFDPGVLNTGDGSVSTYKDIMSLAAEAGDPSLIYKFMSLASSSAIWSTRKGAAFGLGSILSKTSLNDILTTNPRLGKNLIPKLYRYRYDPNLAVQQSMKDIWNALISDSTEIIDSQFDDILEELLKRIGDREWRVRQASCAALQDLLDGAQLQRYESSLERIWLMSFRALDDIKESVRTQAVALCRSLANSLVRNVDTGASQQRATTMLQTLLPFLLGNAGLQSQVAEVQAFSLDTLLKLVQKSGVALRPFIPTLVDELLGLLSTLEPQAINYIALNADKYGLTGNAIDATRLASIRNSPMMDAIDKCVDLLDTAAMKELVPKLQSTIHVGLPSKVAISRVLVTMVIRHIDLIRPYADRFLKIITPQLSDRNDTVATSYAATSGYLCRVATNEKVLELVATAEKMYFEGEDERSRVISGSVINAISKHASDKFTALASSILPLVYLAKHDPEKAIQGTFANVWAENTGGVGAIKLYFPEILSLTSLQLESQQWRVRQTAALSVADASNAVGNQISDTSRLFNVLMKASSGRSWPGKEKVLEALVNLSVKMKGYVRREVELNDKLLKLLVAESRRNNEDYKVHATKSLEKFCHEFDLPVPVEI</sequence>
<reference evidence="7 8" key="1">
    <citation type="journal article" date="2016" name="Proc. Natl. Acad. Sci. U.S.A.">
        <title>Comparative genomics of biotechnologically important yeasts.</title>
        <authorList>
            <person name="Riley R."/>
            <person name="Haridas S."/>
            <person name="Wolfe K.H."/>
            <person name="Lopes M.R."/>
            <person name="Hittinger C.T."/>
            <person name="Goeker M."/>
            <person name="Salamov A.A."/>
            <person name="Wisecaver J.H."/>
            <person name="Long T.M."/>
            <person name="Calvey C.H."/>
            <person name="Aerts A.L."/>
            <person name="Barry K.W."/>
            <person name="Choi C."/>
            <person name="Clum A."/>
            <person name="Coughlan A.Y."/>
            <person name="Deshpande S."/>
            <person name="Douglass A.P."/>
            <person name="Hanson S.J."/>
            <person name="Klenk H.-P."/>
            <person name="LaButti K.M."/>
            <person name="Lapidus A."/>
            <person name="Lindquist E.A."/>
            <person name="Lipzen A.M."/>
            <person name="Meier-Kolthoff J.P."/>
            <person name="Ohm R.A."/>
            <person name="Otillar R.P."/>
            <person name="Pangilinan J.L."/>
            <person name="Peng Y."/>
            <person name="Rokas A."/>
            <person name="Rosa C.A."/>
            <person name="Scheuner C."/>
            <person name="Sibirny A.A."/>
            <person name="Slot J.C."/>
            <person name="Stielow J.B."/>
            <person name="Sun H."/>
            <person name="Kurtzman C.P."/>
            <person name="Blackwell M."/>
            <person name="Grigoriev I.V."/>
            <person name="Jeffries T.W."/>
        </authorList>
    </citation>
    <scope>NUCLEOTIDE SEQUENCE [LARGE SCALE GENOMIC DNA]</scope>
    <source>
        <strain evidence="7 8">NRRL Y-11557</strain>
    </source>
</reference>
<gene>
    <name evidence="7" type="ORF">LIPSTDRAFT_304056</name>
</gene>
<evidence type="ECO:0000259" key="5">
    <source>
        <dbReference type="Pfam" id="PF13001"/>
    </source>
</evidence>
<feature type="domain" description="Proteasome adapter and scaffold protein ECM29 HEAT-repeat" evidence="6">
    <location>
        <begin position="1260"/>
        <end position="1419"/>
    </location>
</feature>
<dbReference type="Proteomes" id="UP000094385">
    <property type="component" value="Unassembled WGS sequence"/>
</dbReference>
<dbReference type="PANTHER" id="PTHR23346:SF19">
    <property type="entry name" value="PROTEASOME ADAPTER AND SCAFFOLD PROTEIN ECM29"/>
    <property type="match status" value="1"/>
</dbReference>
<dbReference type="OrthoDB" id="16066at2759"/>
<evidence type="ECO:0008006" key="9">
    <source>
        <dbReference type="Google" id="ProtNLM"/>
    </source>
</evidence>
<dbReference type="InterPro" id="IPR055443">
    <property type="entry name" value="HEAT_ECM29"/>
</dbReference>
<evidence type="ECO:0000259" key="6">
    <source>
        <dbReference type="Pfam" id="PF24492"/>
    </source>
</evidence>
<dbReference type="GO" id="GO:0005737">
    <property type="term" value="C:cytoplasm"/>
    <property type="evidence" value="ECO:0007669"/>
    <property type="project" value="UniProtKB-SubCell"/>
</dbReference>
<dbReference type="GO" id="GO:0060090">
    <property type="term" value="F:molecular adaptor activity"/>
    <property type="evidence" value="ECO:0007669"/>
    <property type="project" value="EnsemblFungi"/>
</dbReference>
<dbReference type="InterPro" id="IPR024372">
    <property type="entry name" value="Ecm29_N"/>
</dbReference>
<evidence type="ECO:0000256" key="2">
    <source>
        <dbReference type="ARBA" id="ARBA00022490"/>
    </source>
</evidence>
<dbReference type="PANTHER" id="PTHR23346">
    <property type="entry name" value="TRANSLATIONAL ACTIVATOR GCN1-RELATED"/>
    <property type="match status" value="1"/>
</dbReference>
<dbReference type="GO" id="GO:0000502">
    <property type="term" value="C:proteasome complex"/>
    <property type="evidence" value="ECO:0007669"/>
    <property type="project" value="UniProtKB-KW"/>
</dbReference>
<evidence type="ECO:0000313" key="8">
    <source>
        <dbReference type="Proteomes" id="UP000094385"/>
    </source>
</evidence>
<dbReference type="Gene3D" id="1.25.10.10">
    <property type="entry name" value="Leucine-rich Repeat Variant"/>
    <property type="match status" value="4"/>
</dbReference>